<reference evidence="1" key="1">
    <citation type="submission" date="2020-12" db="EMBL/GenBank/DDBJ databases">
        <title>Metabolic potential, ecology and presence of endohyphal bacteria is reflected in genomic diversity of Mucoromycotina.</title>
        <authorList>
            <person name="Muszewska A."/>
            <person name="Okrasinska A."/>
            <person name="Steczkiewicz K."/>
            <person name="Drgas O."/>
            <person name="Orlowska M."/>
            <person name="Perlinska-Lenart U."/>
            <person name="Aleksandrzak-Piekarczyk T."/>
            <person name="Szatraj K."/>
            <person name="Zielenkiewicz U."/>
            <person name="Pilsyk S."/>
            <person name="Malc E."/>
            <person name="Mieczkowski P."/>
            <person name="Kruszewska J.S."/>
            <person name="Biernat P."/>
            <person name="Pawlowska J."/>
        </authorList>
    </citation>
    <scope>NUCLEOTIDE SEQUENCE</scope>
    <source>
        <strain evidence="1">WA0000051536</strain>
    </source>
</reference>
<organism evidence="1 2">
    <name type="scientific">Umbelopsis vinacea</name>
    <dbReference type="NCBI Taxonomy" id="44442"/>
    <lineage>
        <taxon>Eukaryota</taxon>
        <taxon>Fungi</taxon>
        <taxon>Fungi incertae sedis</taxon>
        <taxon>Mucoromycota</taxon>
        <taxon>Mucoromycotina</taxon>
        <taxon>Umbelopsidomycetes</taxon>
        <taxon>Umbelopsidales</taxon>
        <taxon>Umbelopsidaceae</taxon>
        <taxon>Umbelopsis</taxon>
    </lineage>
</organism>
<evidence type="ECO:0000313" key="1">
    <source>
        <dbReference type="EMBL" id="KAG2173074.1"/>
    </source>
</evidence>
<name>A0A8H7PG80_9FUNG</name>
<evidence type="ECO:0000313" key="2">
    <source>
        <dbReference type="Proteomes" id="UP000612746"/>
    </source>
</evidence>
<proteinExistence type="predicted"/>
<protein>
    <submittedName>
        <fullName evidence="1">Uncharacterized protein</fullName>
    </submittedName>
</protein>
<dbReference type="AlphaFoldDB" id="A0A8H7PG80"/>
<dbReference type="Proteomes" id="UP000612746">
    <property type="component" value="Unassembled WGS sequence"/>
</dbReference>
<accession>A0A8H7PG80</accession>
<comment type="caution">
    <text evidence="1">The sequence shown here is derived from an EMBL/GenBank/DDBJ whole genome shotgun (WGS) entry which is preliminary data.</text>
</comment>
<sequence length="90" mass="10241">MLPISVSNSVLIDANAGHRHQATHYCFGSYQQYDLLSYHFATDYRRNMTYSTLSDAMIRPVVDTIQDTLRFISGYCAKKPSKVAVHFYAA</sequence>
<dbReference type="EMBL" id="JAEPRA010000020">
    <property type="protein sequence ID" value="KAG2173074.1"/>
    <property type="molecule type" value="Genomic_DNA"/>
</dbReference>
<keyword evidence="2" id="KW-1185">Reference proteome</keyword>
<gene>
    <name evidence="1" type="ORF">INT44_007047</name>
</gene>